<proteinExistence type="predicted"/>
<keyword evidence="3" id="KW-1185">Reference proteome</keyword>
<dbReference type="EMBL" id="JQSG02000002">
    <property type="protein sequence ID" value="OBS09830.1"/>
    <property type="molecule type" value="Genomic_DNA"/>
</dbReference>
<evidence type="ECO:0000313" key="3">
    <source>
        <dbReference type="Proteomes" id="UP000029273"/>
    </source>
</evidence>
<dbReference type="AlphaFoldDB" id="A0A1A6C5K9"/>
<organism evidence="2 3">
    <name type="scientific">Acidihalobacter prosperus</name>
    <dbReference type="NCBI Taxonomy" id="160660"/>
    <lineage>
        <taxon>Bacteria</taxon>
        <taxon>Pseudomonadati</taxon>
        <taxon>Pseudomonadota</taxon>
        <taxon>Gammaproteobacteria</taxon>
        <taxon>Chromatiales</taxon>
        <taxon>Ectothiorhodospiraceae</taxon>
        <taxon>Acidihalobacter</taxon>
    </lineage>
</organism>
<comment type="caution">
    <text evidence="2">The sequence shown here is derived from an EMBL/GenBank/DDBJ whole genome shotgun (WGS) entry which is preliminary data.</text>
</comment>
<gene>
    <name evidence="2" type="ORF">Thpro_020880</name>
</gene>
<reference evidence="2 3" key="1">
    <citation type="journal article" date="2014" name="Genome Announc.">
        <title>Draft Genome Sequence of the Iron-Oxidizing, Acidophilic, and Halotolerant 'Thiobacillus prosperus' Type Strain DSM 5130.</title>
        <authorList>
            <person name="Ossandon F.J."/>
            <person name="Cardenas J.P."/>
            <person name="Corbett M."/>
            <person name="Quatrini R."/>
            <person name="Holmes D.S."/>
            <person name="Watkin E."/>
        </authorList>
    </citation>
    <scope>NUCLEOTIDE SEQUENCE [LARGE SCALE GENOMIC DNA]</scope>
    <source>
        <strain evidence="2 3">DSM 5130</strain>
    </source>
</reference>
<dbReference type="Pfam" id="PF16823">
    <property type="entry name" value="tPilZ"/>
    <property type="match status" value="1"/>
</dbReference>
<protein>
    <recommendedName>
        <fullName evidence="1">Cyclic di-GMP receptor atypical PilZ domain-containing protein</fullName>
    </recommendedName>
</protein>
<feature type="domain" description="Cyclic di-GMP receptor atypical PilZ" evidence="1">
    <location>
        <begin position="51"/>
        <end position="185"/>
    </location>
</feature>
<dbReference type="RefSeq" id="WP_065089283.1">
    <property type="nucleotide sequence ID" value="NZ_JQSG02000002.1"/>
</dbReference>
<dbReference type="InterPro" id="IPR031800">
    <property type="entry name" value="PilZ_atypical"/>
</dbReference>
<dbReference type="OrthoDB" id="9151696at2"/>
<evidence type="ECO:0000259" key="1">
    <source>
        <dbReference type="Pfam" id="PF16823"/>
    </source>
</evidence>
<evidence type="ECO:0000313" key="2">
    <source>
        <dbReference type="EMBL" id="OBS09830.1"/>
    </source>
</evidence>
<name>A0A1A6C5K9_9GAMM</name>
<sequence length="187" mass="20651">MDESNAPLDEGIVYRATLPLAWKPVPAMPSAEVQAQINETNVALLAMFGVLDEHPAEFKGGEPEVVQAIARLDIKIGLVLELVGELLRHQLALPKAFPVALSEQGLSWIVEPTTAPARGDLVRMDIYLKTGYPRPLRCWGEVISVEHSGRGVKIAARFRGMAEDMRDGLSKLIFRHHRRLIASQRSA</sequence>
<accession>A0A1A6C5K9</accession>
<dbReference type="Proteomes" id="UP000029273">
    <property type="component" value="Unassembled WGS sequence"/>
</dbReference>